<reference evidence="2 3" key="1">
    <citation type="submission" date="2014-06" db="EMBL/GenBank/DDBJ databases">
        <title>Whole Genome Sequences of Three Symbiotic Endozoicomonas Bacteria.</title>
        <authorList>
            <person name="Neave M.J."/>
            <person name="Apprill A."/>
            <person name="Voolstra C.R."/>
        </authorList>
    </citation>
    <scope>NUCLEOTIDE SEQUENCE [LARGE SCALE GENOMIC DNA]</scope>
    <source>
        <strain evidence="2 3">DSM 25634</strain>
    </source>
</reference>
<keyword evidence="3" id="KW-1185">Reference proteome</keyword>
<dbReference type="Proteomes" id="UP000028073">
    <property type="component" value="Unassembled WGS sequence"/>
</dbReference>
<name>A0A081NIY3_9GAMM</name>
<feature type="region of interest" description="Disordered" evidence="1">
    <location>
        <begin position="1"/>
        <end position="44"/>
    </location>
</feature>
<accession>A0A081NIY3</accession>
<sequence length="366" mass="41181">MNLLPPDSNQQPGRLVGTSHTAPQQQDQSIRPVDVRRQSPDIPPSFVDRPLINGKITPLSNGLALLACRALSVVSKWARDKTAVTLLFRAENDYLKGNHLKAVRWLNQLQVYQGFLETTEDSIYRRFKELYLKLGGNPDSTGVKLPSPAQIKKWQKIKVPDYWLVLGSEGSGRNSLVQAVGDSYTRGNRLFESVGKELDETQFKDSGHLYIPGKSLKYKTMLVQTKPDGGVTDELSLSLNEAQQVTYTFDMLNPDFEAELQELSTLLRHFNANSMDLDKFHITLAHANQLGQTFSEDVIWWRSRIKNHLTSEAGLAEDQAEKLVSARLSFAGSPKTRKSRLGVSQNVGKDWRFKLFPTRPVSDQSI</sequence>
<evidence type="ECO:0000313" key="2">
    <source>
        <dbReference type="EMBL" id="KEQ18406.1"/>
    </source>
</evidence>
<organism evidence="2 3">
    <name type="scientific">Endozoicomonas numazuensis</name>
    <dbReference type="NCBI Taxonomy" id="1137799"/>
    <lineage>
        <taxon>Bacteria</taxon>
        <taxon>Pseudomonadati</taxon>
        <taxon>Pseudomonadota</taxon>
        <taxon>Gammaproteobacteria</taxon>
        <taxon>Oceanospirillales</taxon>
        <taxon>Endozoicomonadaceae</taxon>
        <taxon>Endozoicomonas</taxon>
    </lineage>
</organism>
<comment type="caution">
    <text evidence="2">The sequence shown here is derived from an EMBL/GenBank/DDBJ whole genome shotgun (WGS) entry which is preliminary data.</text>
</comment>
<dbReference type="AlphaFoldDB" id="A0A081NIY3"/>
<dbReference type="EMBL" id="JOKH01000002">
    <property type="protein sequence ID" value="KEQ18406.1"/>
    <property type="molecule type" value="Genomic_DNA"/>
</dbReference>
<dbReference type="OrthoDB" id="9819290at2"/>
<evidence type="ECO:0000256" key="1">
    <source>
        <dbReference type="SAM" id="MobiDB-lite"/>
    </source>
</evidence>
<protein>
    <submittedName>
        <fullName evidence="2">Uncharacterized protein</fullName>
    </submittedName>
</protein>
<gene>
    <name evidence="2" type="ORF">GZ78_12965</name>
</gene>
<dbReference type="RefSeq" id="WP_034835698.1">
    <property type="nucleotide sequence ID" value="NZ_JOKH01000002.1"/>
</dbReference>
<evidence type="ECO:0000313" key="3">
    <source>
        <dbReference type="Proteomes" id="UP000028073"/>
    </source>
</evidence>
<proteinExistence type="predicted"/>
<feature type="compositionally biased region" description="Polar residues" evidence="1">
    <location>
        <begin position="7"/>
        <end position="29"/>
    </location>
</feature>